<dbReference type="InterPro" id="IPR001792">
    <property type="entry name" value="Acylphosphatase-like_dom"/>
</dbReference>
<dbReference type="Proteomes" id="UP000659388">
    <property type="component" value="Unassembled WGS sequence"/>
</dbReference>
<evidence type="ECO:0000256" key="3">
    <source>
        <dbReference type="ARBA" id="ARBA00047645"/>
    </source>
</evidence>
<keyword evidence="4 5" id="KW-0378">Hydrolase</keyword>
<evidence type="ECO:0000256" key="1">
    <source>
        <dbReference type="ARBA" id="ARBA00005614"/>
    </source>
</evidence>
<comment type="catalytic activity">
    <reaction evidence="3 4 5">
        <text>an acyl phosphate + H2O = a carboxylate + phosphate + H(+)</text>
        <dbReference type="Rhea" id="RHEA:14965"/>
        <dbReference type="ChEBI" id="CHEBI:15377"/>
        <dbReference type="ChEBI" id="CHEBI:15378"/>
        <dbReference type="ChEBI" id="CHEBI:29067"/>
        <dbReference type="ChEBI" id="CHEBI:43474"/>
        <dbReference type="ChEBI" id="CHEBI:59918"/>
        <dbReference type="EC" id="3.6.1.7"/>
    </reaction>
</comment>
<dbReference type="PANTHER" id="PTHR47268:SF4">
    <property type="entry name" value="ACYLPHOSPHATASE"/>
    <property type="match status" value="1"/>
</dbReference>
<dbReference type="InterPro" id="IPR036046">
    <property type="entry name" value="Acylphosphatase-like_dom_sf"/>
</dbReference>
<dbReference type="Pfam" id="PF00708">
    <property type="entry name" value="Acylphosphatase"/>
    <property type="match status" value="1"/>
</dbReference>
<dbReference type="InterPro" id="IPR017968">
    <property type="entry name" value="Acylphosphatase_CS"/>
</dbReference>
<dbReference type="EC" id="3.6.1.7" evidence="2 4"/>
<reference evidence="8" key="1">
    <citation type="submission" date="2021-01" db="EMBL/GenBank/DDBJ databases">
        <title>Fulvivirga kasyanovii gen. nov., sp nov., a novel member of the phylum Bacteroidetes isolated from seawater in a mussel farm.</title>
        <authorList>
            <person name="Zhao L.-H."/>
            <person name="Wang Z.-J."/>
        </authorList>
    </citation>
    <scope>NUCLEOTIDE SEQUENCE</scope>
    <source>
        <strain evidence="8">2943</strain>
    </source>
</reference>
<comment type="similarity">
    <text evidence="1 6">Belongs to the acylphosphatase family.</text>
</comment>
<evidence type="ECO:0000256" key="2">
    <source>
        <dbReference type="ARBA" id="ARBA00012150"/>
    </source>
</evidence>
<organism evidence="8 9">
    <name type="scientific">Fulvivirga sediminis</name>
    <dbReference type="NCBI Taxonomy" id="2803949"/>
    <lineage>
        <taxon>Bacteria</taxon>
        <taxon>Pseudomonadati</taxon>
        <taxon>Bacteroidota</taxon>
        <taxon>Cytophagia</taxon>
        <taxon>Cytophagales</taxon>
        <taxon>Fulvivirgaceae</taxon>
        <taxon>Fulvivirga</taxon>
    </lineage>
</organism>
<proteinExistence type="inferred from homology"/>
<dbReference type="AlphaFoldDB" id="A0A937JZX3"/>
<dbReference type="PROSITE" id="PS00151">
    <property type="entry name" value="ACYLPHOSPHATASE_2"/>
    <property type="match status" value="1"/>
</dbReference>
<dbReference type="Gene3D" id="3.30.70.100">
    <property type="match status" value="1"/>
</dbReference>
<sequence>MKHLNIRVIGKVQGVFFRANTQKRALEYGIQGWVRNESDGSVYVEAEGAEEQMERFVDWLHQGSDQSHVEEVVIEQSDFEDFKGFEILR</sequence>
<dbReference type="SUPFAM" id="SSF54975">
    <property type="entry name" value="Acylphosphatase/BLUF domain-like"/>
    <property type="match status" value="1"/>
</dbReference>
<evidence type="ECO:0000313" key="8">
    <source>
        <dbReference type="EMBL" id="MBL3654882.1"/>
    </source>
</evidence>
<evidence type="ECO:0000256" key="5">
    <source>
        <dbReference type="RuleBase" id="RU000553"/>
    </source>
</evidence>
<evidence type="ECO:0000256" key="6">
    <source>
        <dbReference type="RuleBase" id="RU004168"/>
    </source>
</evidence>
<dbReference type="GO" id="GO:0003998">
    <property type="term" value="F:acylphosphatase activity"/>
    <property type="evidence" value="ECO:0007669"/>
    <property type="project" value="UniProtKB-EC"/>
</dbReference>
<dbReference type="PROSITE" id="PS00150">
    <property type="entry name" value="ACYLPHOSPHATASE_1"/>
    <property type="match status" value="1"/>
</dbReference>
<dbReference type="PRINTS" id="PR00112">
    <property type="entry name" value="ACYLPHPHTASE"/>
</dbReference>
<evidence type="ECO:0000256" key="4">
    <source>
        <dbReference type="PROSITE-ProRule" id="PRU00520"/>
    </source>
</evidence>
<keyword evidence="9" id="KW-1185">Reference proteome</keyword>
<feature type="active site" evidence="4">
    <location>
        <position position="18"/>
    </location>
</feature>
<dbReference type="InterPro" id="IPR020456">
    <property type="entry name" value="Acylphosphatase"/>
</dbReference>
<gene>
    <name evidence="8" type="ORF">JL102_01970</name>
</gene>
<feature type="domain" description="Acylphosphatase-like" evidence="7">
    <location>
        <begin position="3"/>
        <end position="89"/>
    </location>
</feature>
<protein>
    <recommendedName>
        <fullName evidence="2 4">Acylphosphatase</fullName>
        <ecNumber evidence="2 4">3.6.1.7</ecNumber>
    </recommendedName>
</protein>
<feature type="active site" evidence="4">
    <location>
        <position position="36"/>
    </location>
</feature>
<evidence type="ECO:0000313" key="9">
    <source>
        <dbReference type="Proteomes" id="UP000659388"/>
    </source>
</evidence>
<dbReference type="EMBL" id="JAESIY010000001">
    <property type="protein sequence ID" value="MBL3654882.1"/>
    <property type="molecule type" value="Genomic_DNA"/>
</dbReference>
<dbReference type="PANTHER" id="PTHR47268">
    <property type="entry name" value="ACYLPHOSPHATASE"/>
    <property type="match status" value="1"/>
</dbReference>
<evidence type="ECO:0000259" key="7">
    <source>
        <dbReference type="PROSITE" id="PS51160"/>
    </source>
</evidence>
<dbReference type="PROSITE" id="PS51160">
    <property type="entry name" value="ACYLPHOSPHATASE_3"/>
    <property type="match status" value="1"/>
</dbReference>
<comment type="caution">
    <text evidence="8">The sequence shown here is derived from an EMBL/GenBank/DDBJ whole genome shotgun (WGS) entry which is preliminary data.</text>
</comment>
<name>A0A937JZX3_9BACT</name>
<accession>A0A937JZX3</accession>